<dbReference type="InterPro" id="IPR043136">
    <property type="entry name" value="B30.2/SPRY_sf"/>
</dbReference>
<feature type="non-terminal residue" evidence="2">
    <location>
        <position position="84"/>
    </location>
</feature>
<reference evidence="2 3" key="1">
    <citation type="submission" date="2019-09" db="EMBL/GenBank/DDBJ databases">
        <title>Bird 10,000 Genomes (B10K) Project - Family phase.</title>
        <authorList>
            <person name="Zhang G."/>
        </authorList>
    </citation>
    <scope>NUCLEOTIDE SEQUENCE [LARGE SCALE GENOMIC DNA]</scope>
    <source>
        <strain evidence="2">B10K-DU-001-34</strain>
        <tissue evidence="2">Muscle</tissue>
    </source>
</reference>
<feature type="non-terminal residue" evidence="2">
    <location>
        <position position="1"/>
    </location>
</feature>
<dbReference type="InterPro" id="IPR013320">
    <property type="entry name" value="ConA-like_dom_sf"/>
</dbReference>
<comment type="caution">
    <text evidence="2">The sequence shown here is derived from an EMBL/GenBank/DDBJ whole genome shotgun (WGS) entry which is preliminary data.</text>
</comment>
<accession>A0A7K9K0Z9</accession>
<dbReference type="Pfam" id="PF00622">
    <property type="entry name" value="SPRY"/>
    <property type="match status" value="1"/>
</dbReference>
<dbReference type="PANTHER" id="PTHR24103">
    <property type="entry name" value="E3 UBIQUITIN-PROTEIN LIGASE TRIM"/>
    <property type="match status" value="1"/>
</dbReference>
<protein>
    <submittedName>
        <fullName evidence="2">BT2A2 protein</fullName>
    </submittedName>
</protein>
<sequence length="84" mass="8817">DVGDCGDWAVGVARGSVRRKGRLSLGPQGGIWGLEKFGGQLRALTTGRVTLVAPRWSPRRVSVSLDCGAGSVAFFDGERGGLLF</sequence>
<dbReference type="PROSITE" id="PS50188">
    <property type="entry name" value="B302_SPRY"/>
    <property type="match status" value="1"/>
</dbReference>
<dbReference type="InterPro" id="IPR050143">
    <property type="entry name" value="TRIM/RBCC"/>
</dbReference>
<name>A0A7K9K0Z9_9PASE</name>
<dbReference type="InterPro" id="IPR003877">
    <property type="entry name" value="SPRY_dom"/>
</dbReference>
<dbReference type="SUPFAM" id="SSF49899">
    <property type="entry name" value="Concanavalin A-like lectins/glucanases"/>
    <property type="match status" value="1"/>
</dbReference>
<dbReference type="Gene3D" id="2.60.120.920">
    <property type="match status" value="1"/>
</dbReference>
<dbReference type="EMBL" id="VWZP01005795">
    <property type="protein sequence ID" value="NXH44227.1"/>
    <property type="molecule type" value="Genomic_DNA"/>
</dbReference>
<dbReference type="InterPro" id="IPR001870">
    <property type="entry name" value="B30.2/SPRY"/>
</dbReference>
<evidence type="ECO:0000313" key="2">
    <source>
        <dbReference type="EMBL" id="NXH44227.1"/>
    </source>
</evidence>
<dbReference type="PRINTS" id="PR01407">
    <property type="entry name" value="BUTYPHLNCDUF"/>
</dbReference>
<organism evidence="2 3">
    <name type="scientific">Dicaeum eximium</name>
    <dbReference type="NCBI Taxonomy" id="667154"/>
    <lineage>
        <taxon>Eukaryota</taxon>
        <taxon>Metazoa</taxon>
        <taxon>Chordata</taxon>
        <taxon>Craniata</taxon>
        <taxon>Vertebrata</taxon>
        <taxon>Euteleostomi</taxon>
        <taxon>Archelosauria</taxon>
        <taxon>Archosauria</taxon>
        <taxon>Dinosauria</taxon>
        <taxon>Saurischia</taxon>
        <taxon>Theropoda</taxon>
        <taxon>Coelurosauria</taxon>
        <taxon>Aves</taxon>
        <taxon>Neognathae</taxon>
        <taxon>Neoaves</taxon>
        <taxon>Telluraves</taxon>
        <taxon>Australaves</taxon>
        <taxon>Passeriformes</taxon>
        <taxon>Passeroidea</taxon>
        <taxon>Dicaeidae</taxon>
        <taxon>Dicaeum</taxon>
    </lineage>
</organism>
<keyword evidence="3" id="KW-1185">Reference proteome</keyword>
<evidence type="ECO:0000259" key="1">
    <source>
        <dbReference type="PROSITE" id="PS50188"/>
    </source>
</evidence>
<feature type="domain" description="B30.2/SPRY" evidence="1">
    <location>
        <begin position="1"/>
        <end position="84"/>
    </location>
</feature>
<gene>
    <name evidence="2" type="primary">Btn2a2_1</name>
    <name evidence="2" type="ORF">DICEXI_R15889</name>
</gene>
<evidence type="ECO:0000313" key="3">
    <source>
        <dbReference type="Proteomes" id="UP000523279"/>
    </source>
</evidence>
<dbReference type="AlphaFoldDB" id="A0A7K9K0Z9"/>
<proteinExistence type="predicted"/>
<dbReference type="Proteomes" id="UP000523279">
    <property type="component" value="Unassembled WGS sequence"/>
</dbReference>
<dbReference type="InterPro" id="IPR003879">
    <property type="entry name" value="Butyrophylin_SPRY"/>
</dbReference>